<feature type="transmembrane region" description="Helical" evidence="1">
    <location>
        <begin position="9"/>
        <end position="27"/>
    </location>
</feature>
<dbReference type="AlphaFoldDB" id="A0A7T7UW84"/>
<feature type="transmembrane region" description="Helical" evidence="1">
    <location>
        <begin position="80"/>
        <end position="102"/>
    </location>
</feature>
<keyword evidence="1" id="KW-0812">Transmembrane</keyword>
<organism evidence="2 3">
    <name type="scientific">Elizabethkingia bruuniana</name>
    <dbReference type="NCBI Taxonomy" id="1756149"/>
    <lineage>
        <taxon>Bacteria</taxon>
        <taxon>Pseudomonadati</taxon>
        <taxon>Bacteroidota</taxon>
        <taxon>Flavobacteriia</taxon>
        <taxon>Flavobacteriales</taxon>
        <taxon>Weeksellaceae</taxon>
        <taxon>Elizabethkingia</taxon>
    </lineage>
</organism>
<feature type="transmembrane region" description="Helical" evidence="1">
    <location>
        <begin position="114"/>
        <end position="135"/>
    </location>
</feature>
<reference evidence="2 3" key="1">
    <citation type="submission" date="2020-12" db="EMBL/GenBank/DDBJ databases">
        <title>FDA dAtabase for Regulatory Grade micrObial Sequences (FDA-ARGOS): Supporting development and validation of Infectious Disease Dx tests.</title>
        <authorList>
            <person name="Kerrigan L."/>
            <person name="Long C."/>
            <person name="Tallon L."/>
            <person name="Sadzewicz L."/>
            <person name="Zhao X."/>
            <person name="Boylan J."/>
            <person name="Ott S."/>
            <person name="Bowen H."/>
            <person name="Vavikolanu K."/>
            <person name="Mehta A."/>
            <person name="Aluvathingal J."/>
            <person name="Nadendla S."/>
            <person name="Yan Y."/>
            <person name="Sichtig H."/>
        </authorList>
    </citation>
    <scope>NUCLEOTIDE SEQUENCE [LARGE SCALE GENOMIC DNA]</scope>
    <source>
        <strain evidence="2 3">FDAARGOS_1031</strain>
    </source>
</reference>
<keyword evidence="1" id="KW-0472">Membrane</keyword>
<accession>A0A7T7UW84</accession>
<evidence type="ECO:0000313" key="2">
    <source>
        <dbReference type="EMBL" id="QQN57261.1"/>
    </source>
</evidence>
<dbReference type="KEGG" id="egm:AYC65_01895"/>
<evidence type="ECO:0000256" key="1">
    <source>
        <dbReference type="SAM" id="Phobius"/>
    </source>
</evidence>
<keyword evidence="1" id="KW-1133">Transmembrane helix</keyword>
<sequence length="150" mass="17718">MKKIILKFWLINLLISILLFILYRITVMETKQAGETWLDTILYMMDILLSLGFSMIYLVVMVFSSLTFFLNLVEKIRNNYFLSFLTFSGIPIFCVIYLMVSIPIDLYQYKESFLIRLLGFSIIYLLCTIVEFLIFRKKIKSLESSLSIKI</sequence>
<dbReference type="Proteomes" id="UP000595426">
    <property type="component" value="Chromosome"/>
</dbReference>
<dbReference type="OrthoDB" id="710029at2"/>
<name>A0A7T7UW84_9FLAO</name>
<keyword evidence="3" id="KW-1185">Reference proteome</keyword>
<gene>
    <name evidence="2" type="ORF">I6H88_12435</name>
</gene>
<protein>
    <submittedName>
        <fullName evidence="2">Uncharacterized protein</fullName>
    </submittedName>
</protein>
<proteinExistence type="predicted"/>
<dbReference type="RefSeq" id="WP_034871485.1">
    <property type="nucleotide sequence ID" value="NZ_CP014337.1"/>
</dbReference>
<dbReference type="GeneID" id="93131635"/>
<dbReference type="EMBL" id="CP067018">
    <property type="protein sequence ID" value="QQN57261.1"/>
    <property type="molecule type" value="Genomic_DNA"/>
</dbReference>
<feature type="transmembrane region" description="Helical" evidence="1">
    <location>
        <begin position="47"/>
        <end position="73"/>
    </location>
</feature>
<evidence type="ECO:0000313" key="3">
    <source>
        <dbReference type="Proteomes" id="UP000595426"/>
    </source>
</evidence>